<evidence type="ECO:0000256" key="2">
    <source>
        <dbReference type="ARBA" id="ARBA00022729"/>
    </source>
</evidence>
<sequence>MQLSSSITFNNYIRPICLASSSSQFHSSTPCWATGWGRLGNDQPLVAYNILQEVQIPIVGPKKCSCDYSKILESLINKNMICAGQQNKGICNGDSGGPLQCKQGSVWVQAGITSFGVPCALAGFPEVYARVSAFQSWITNGVSGANDSHSFSLTTCSVLLTSCFALSDCGVAPLNTRIVGGVNASAGSWPWQVSIRYNGAHICGGTLISDQWVLTAAHCIITSTLSDWTLYFGIVTQSGPNPNQVTRSVSQTLVNSNYNNPLFNNDIALMKLSSSITFNNYIRPICLASSSSQFHSSTHCWATGWGRLGSDQPLVAYNILQGVQIPIVGPNQCRSDYSLIKNVNMTDQMICAGQPNKGTCQGDSGGPLQCKQGSVWVQAGITSFGVPCALAGFPEVYARVCQFQSWIANQLSGTNIGFVTFTSSGSNQDDSYVCSSTNTVTAATTTTNQMQTLTKSSATDPKVSFTLILAICVFIAQN</sequence>
<dbReference type="SMART" id="SM00020">
    <property type="entry name" value="Tryp_SPc"/>
    <property type="match status" value="2"/>
</dbReference>
<dbReference type="PANTHER" id="PTHR24253">
    <property type="entry name" value="TRANSMEMBRANE PROTEASE SERINE"/>
    <property type="match status" value="1"/>
</dbReference>
<dbReference type="InterPro" id="IPR033116">
    <property type="entry name" value="TRYPSIN_SER"/>
</dbReference>
<dbReference type="KEGG" id="bspl:114846273"/>
<evidence type="ECO:0000256" key="4">
    <source>
        <dbReference type="ARBA" id="ARBA00023157"/>
    </source>
</evidence>
<dbReference type="Proteomes" id="UP000515150">
    <property type="component" value="Chromosome 19"/>
</dbReference>
<dbReference type="GO" id="GO:0006508">
    <property type="term" value="P:proteolysis"/>
    <property type="evidence" value="ECO:0007669"/>
    <property type="project" value="UniProtKB-KW"/>
</dbReference>
<evidence type="ECO:0000313" key="7">
    <source>
        <dbReference type="Proteomes" id="UP000515150"/>
    </source>
</evidence>
<accession>A0A9W2XF33</accession>
<reference evidence="8" key="1">
    <citation type="submission" date="2025-08" db="UniProtKB">
        <authorList>
            <consortium name="RefSeq"/>
        </authorList>
    </citation>
    <scope>IDENTIFICATION</scope>
</reference>
<protein>
    <submittedName>
        <fullName evidence="8">Testisin-like</fullName>
    </submittedName>
</protein>
<dbReference type="SUPFAM" id="SSF50494">
    <property type="entry name" value="Trypsin-like serine proteases"/>
    <property type="match status" value="2"/>
</dbReference>
<keyword evidence="1 5" id="KW-0645">Protease</keyword>
<dbReference type="PROSITE" id="PS00134">
    <property type="entry name" value="TRYPSIN_HIS"/>
    <property type="match status" value="1"/>
</dbReference>
<dbReference type="InterPro" id="IPR001314">
    <property type="entry name" value="Peptidase_S1A"/>
</dbReference>
<keyword evidence="7" id="KW-1185">Reference proteome</keyword>
<dbReference type="CDD" id="cd00190">
    <property type="entry name" value="Tryp_SPc"/>
    <property type="match status" value="2"/>
</dbReference>
<dbReference type="InterPro" id="IPR043504">
    <property type="entry name" value="Peptidase_S1_PA_chymotrypsin"/>
</dbReference>
<organism evidence="7 8">
    <name type="scientific">Betta splendens</name>
    <name type="common">Siamese fighting fish</name>
    <dbReference type="NCBI Taxonomy" id="158456"/>
    <lineage>
        <taxon>Eukaryota</taxon>
        <taxon>Metazoa</taxon>
        <taxon>Chordata</taxon>
        <taxon>Craniata</taxon>
        <taxon>Vertebrata</taxon>
        <taxon>Euteleostomi</taxon>
        <taxon>Actinopterygii</taxon>
        <taxon>Neopterygii</taxon>
        <taxon>Teleostei</taxon>
        <taxon>Neoteleostei</taxon>
        <taxon>Acanthomorphata</taxon>
        <taxon>Anabantaria</taxon>
        <taxon>Anabantiformes</taxon>
        <taxon>Anabantoidei</taxon>
        <taxon>Osphronemidae</taxon>
        <taxon>Betta</taxon>
    </lineage>
</organism>
<dbReference type="InterPro" id="IPR009003">
    <property type="entry name" value="Peptidase_S1_PA"/>
</dbReference>
<gene>
    <name evidence="8" type="primary">LOC114846273</name>
</gene>
<feature type="domain" description="Peptidase S1" evidence="6">
    <location>
        <begin position="1"/>
        <end position="143"/>
    </location>
</feature>
<dbReference type="InterPro" id="IPR001254">
    <property type="entry name" value="Trypsin_dom"/>
</dbReference>
<name>A0A9W2XF33_BETSP</name>
<keyword evidence="2" id="KW-0732">Signal</keyword>
<dbReference type="Gene3D" id="2.40.10.10">
    <property type="entry name" value="Trypsin-like serine proteases"/>
    <property type="match status" value="2"/>
</dbReference>
<proteinExistence type="predicted"/>
<dbReference type="GeneID" id="114846273"/>
<dbReference type="PANTHER" id="PTHR24253:SF127">
    <property type="entry name" value="SERINE PROTEASE 27-LIKE"/>
    <property type="match status" value="1"/>
</dbReference>
<dbReference type="AlphaFoldDB" id="A0A9W2XF33"/>
<dbReference type="OrthoDB" id="10051896at2759"/>
<evidence type="ECO:0000256" key="1">
    <source>
        <dbReference type="ARBA" id="ARBA00022670"/>
    </source>
</evidence>
<keyword evidence="3 5" id="KW-0378">Hydrolase</keyword>
<dbReference type="GO" id="GO:0004252">
    <property type="term" value="F:serine-type endopeptidase activity"/>
    <property type="evidence" value="ECO:0007669"/>
    <property type="project" value="InterPro"/>
</dbReference>
<evidence type="ECO:0000256" key="5">
    <source>
        <dbReference type="RuleBase" id="RU363034"/>
    </source>
</evidence>
<dbReference type="PROSITE" id="PS00135">
    <property type="entry name" value="TRYPSIN_SER"/>
    <property type="match status" value="1"/>
</dbReference>
<dbReference type="PRINTS" id="PR00722">
    <property type="entry name" value="CHYMOTRYPSIN"/>
</dbReference>
<evidence type="ECO:0000259" key="6">
    <source>
        <dbReference type="PROSITE" id="PS50240"/>
    </source>
</evidence>
<dbReference type="FunFam" id="2.40.10.10:FF:000024">
    <property type="entry name" value="Serine protease 53"/>
    <property type="match status" value="1"/>
</dbReference>
<evidence type="ECO:0000256" key="3">
    <source>
        <dbReference type="ARBA" id="ARBA00022801"/>
    </source>
</evidence>
<feature type="domain" description="Peptidase S1" evidence="6">
    <location>
        <begin position="178"/>
        <end position="412"/>
    </location>
</feature>
<keyword evidence="5" id="KW-0720">Serine protease</keyword>
<evidence type="ECO:0000313" key="8">
    <source>
        <dbReference type="RefSeq" id="XP_055360606.1"/>
    </source>
</evidence>
<keyword evidence="4" id="KW-1015">Disulfide bond</keyword>
<dbReference type="InterPro" id="IPR018114">
    <property type="entry name" value="TRYPSIN_HIS"/>
</dbReference>
<dbReference type="Pfam" id="PF00089">
    <property type="entry name" value="Trypsin"/>
    <property type="match status" value="2"/>
</dbReference>
<dbReference type="FunFam" id="2.40.10.10:FF:000182">
    <property type="entry name" value="Zgc:163079"/>
    <property type="match status" value="1"/>
</dbReference>
<dbReference type="PROSITE" id="PS50240">
    <property type="entry name" value="TRYPSIN_DOM"/>
    <property type="match status" value="2"/>
</dbReference>
<dbReference type="RefSeq" id="XP_055360606.1">
    <property type="nucleotide sequence ID" value="XM_055504631.1"/>
</dbReference>